<proteinExistence type="predicted"/>
<protein>
    <recommendedName>
        <fullName evidence="3">TAFII28-like protein domain-containing protein</fullName>
    </recommendedName>
</protein>
<accession>A0A7S4MDT1</accession>
<organism evidence="2">
    <name type="scientific">Odontella aurita</name>
    <dbReference type="NCBI Taxonomy" id="265563"/>
    <lineage>
        <taxon>Eukaryota</taxon>
        <taxon>Sar</taxon>
        <taxon>Stramenopiles</taxon>
        <taxon>Ochrophyta</taxon>
        <taxon>Bacillariophyta</taxon>
        <taxon>Mediophyceae</taxon>
        <taxon>Biddulphiophycidae</taxon>
        <taxon>Eupodiscales</taxon>
        <taxon>Odontellaceae</taxon>
        <taxon>Odontella</taxon>
    </lineage>
</organism>
<gene>
    <name evidence="2" type="ORF">OAUR00152_LOCUS6435</name>
</gene>
<evidence type="ECO:0008006" key="3">
    <source>
        <dbReference type="Google" id="ProtNLM"/>
    </source>
</evidence>
<evidence type="ECO:0000256" key="1">
    <source>
        <dbReference type="SAM" id="MobiDB-lite"/>
    </source>
</evidence>
<feature type="compositionally biased region" description="Polar residues" evidence="1">
    <location>
        <begin position="40"/>
        <end position="51"/>
    </location>
</feature>
<dbReference type="AlphaFoldDB" id="A0A7S4MDT1"/>
<feature type="compositionally biased region" description="Basic residues" evidence="1">
    <location>
        <begin position="22"/>
        <end position="34"/>
    </location>
</feature>
<name>A0A7S4MDT1_9STRA</name>
<dbReference type="InterPro" id="IPR009072">
    <property type="entry name" value="Histone-fold"/>
</dbReference>
<sequence>MPPSQRGLKRPRTDHSSADKKSSKKSKGKGKKGRSQSISNDSSGPTLESTATPEGAMMAQALSTFNALELSRFEAFRRSTFRGDAVSNFVAFRLAEHQERQFAAREGTRRLIGGAGLGVKASSGRTAAALRFNPHVVDCCVGEGTTGSTQRDDAAAEVESPRLEDLVAPKSAQEITVVASALAKCYAQRLVTAARRVASSEGYPDSARILPQHLLEAHRHRSLAGADPGLFLQPPSHTQRVRGMGSGSCTGPVGGTSAAAAALGITDKHRLRHAAVLQAQDEYDKLLEEEKKEEQDEE</sequence>
<reference evidence="2" key="1">
    <citation type="submission" date="2021-01" db="EMBL/GenBank/DDBJ databases">
        <authorList>
            <person name="Corre E."/>
            <person name="Pelletier E."/>
            <person name="Niang G."/>
            <person name="Scheremetjew M."/>
            <person name="Finn R."/>
            <person name="Kale V."/>
            <person name="Holt S."/>
            <person name="Cochrane G."/>
            <person name="Meng A."/>
            <person name="Brown T."/>
            <person name="Cohen L."/>
        </authorList>
    </citation>
    <scope>NUCLEOTIDE SEQUENCE</scope>
    <source>
        <strain evidence="2">Isolate 1302-5</strain>
    </source>
</reference>
<feature type="region of interest" description="Disordered" evidence="1">
    <location>
        <begin position="1"/>
        <end position="51"/>
    </location>
</feature>
<dbReference type="GO" id="GO:0046982">
    <property type="term" value="F:protein heterodimerization activity"/>
    <property type="evidence" value="ECO:0007669"/>
    <property type="project" value="InterPro"/>
</dbReference>
<dbReference type="Gene3D" id="1.10.20.10">
    <property type="entry name" value="Histone, subunit A"/>
    <property type="match status" value="1"/>
</dbReference>
<feature type="compositionally biased region" description="Basic and acidic residues" evidence="1">
    <location>
        <begin position="11"/>
        <end position="21"/>
    </location>
</feature>
<evidence type="ECO:0000313" key="2">
    <source>
        <dbReference type="EMBL" id="CAE2215912.1"/>
    </source>
</evidence>
<dbReference type="EMBL" id="HBKQ01009582">
    <property type="protein sequence ID" value="CAE2215912.1"/>
    <property type="molecule type" value="Transcribed_RNA"/>
</dbReference>